<dbReference type="InterPro" id="IPR016181">
    <property type="entry name" value="Acyl_CoA_acyltransferase"/>
</dbReference>
<protein>
    <submittedName>
        <fullName evidence="2">GNAT family N-acetyltransferase</fullName>
    </submittedName>
</protein>
<dbReference type="RefSeq" id="WP_257529512.1">
    <property type="nucleotide sequence ID" value="NZ_JANKAS010000002.1"/>
</dbReference>
<dbReference type="PROSITE" id="PS51186">
    <property type="entry name" value="GNAT"/>
    <property type="match status" value="1"/>
</dbReference>
<gene>
    <name evidence="2" type="ORF">NSA47_03475</name>
</gene>
<dbReference type="Gene3D" id="3.40.630.30">
    <property type="match status" value="1"/>
</dbReference>
<comment type="caution">
    <text evidence="2">The sequence shown here is derived from an EMBL/GenBank/DDBJ whole genome shotgun (WGS) entry which is preliminary data.</text>
</comment>
<accession>A0AAE3KYR7</accession>
<evidence type="ECO:0000313" key="2">
    <source>
        <dbReference type="EMBL" id="MCR1898050.1"/>
    </source>
</evidence>
<dbReference type="AlphaFoldDB" id="A0AAE3KYR7"/>
<name>A0AAE3KYR7_9FIRM</name>
<dbReference type="EMBL" id="JANKAS010000002">
    <property type="protein sequence ID" value="MCR1898050.1"/>
    <property type="molecule type" value="Genomic_DNA"/>
</dbReference>
<organism evidence="2 3">
    <name type="scientific">Irregularibacter muris</name>
    <dbReference type="NCBI Taxonomy" id="1796619"/>
    <lineage>
        <taxon>Bacteria</taxon>
        <taxon>Bacillati</taxon>
        <taxon>Bacillota</taxon>
        <taxon>Clostridia</taxon>
        <taxon>Eubacteriales</taxon>
        <taxon>Eubacteriaceae</taxon>
        <taxon>Irregularibacter</taxon>
    </lineage>
</organism>
<evidence type="ECO:0000313" key="3">
    <source>
        <dbReference type="Proteomes" id="UP001205748"/>
    </source>
</evidence>
<proteinExistence type="predicted"/>
<dbReference type="SUPFAM" id="SSF55729">
    <property type="entry name" value="Acyl-CoA N-acyltransferases (Nat)"/>
    <property type="match status" value="1"/>
</dbReference>
<evidence type="ECO:0000259" key="1">
    <source>
        <dbReference type="PROSITE" id="PS51186"/>
    </source>
</evidence>
<dbReference type="InterPro" id="IPR000182">
    <property type="entry name" value="GNAT_dom"/>
</dbReference>
<keyword evidence="3" id="KW-1185">Reference proteome</keyword>
<sequence>MIEFTKMKDVDIKNFLKFINENEIEINNIEKHFLDIFLVKYGEKIYGFSILTLQVNQCILEEVFITPAERSKGYGDGLLRSMLNYAYCMSIEKAYYLRENPKVYGFLLKEGFNREKTANNNIIFTVNLKDFFTKPCAGGKK</sequence>
<feature type="domain" description="N-acetyltransferase" evidence="1">
    <location>
        <begin position="2"/>
        <end position="133"/>
    </location>
</feature>
<dbReference type="Pfam" id="PF00583">
    <property type="entry name" value="Acetyltransf_1"/>
    <property type="match status" value="1"/>
</dbReference>
<reference evidence="2" key="1">
    <citation type="submission" date="2022-07" db="EMBL/GenBank/DDBJ databases">
        <title>Enhanced cultured diversity of the mouse gut microbiota enables custom-made synthetic communities.</title>
        <authorList>
            <person name="Afrizal A."/>
        </authorList>
    </citation>
    <scope>NUCLEOTIDE SEQUENCE</scope>
    <source>
        <strain evidence="2">DSM 28593</strain>
    </source>
</reference>
<dbReference type="CDD" id="cd04301">
    <property type="entry name" value="NAT_SF"/>
    <property type="match status" value="1"/>
</dbReference>
<dbReference type="Proteomes" id="UP001205748">
    <property type="component" value="Unassembled WGS sequence"/>
</dbReference>
<dbReference type="GO" id="GO:0016747">
    <property type="term" value="F:acyltransferase activity, transferring groups other than amino-acyl groups"/>
    <property type="evidence" value="ECO:0007669"/>
    <property type="project" value="InterPro"/>
</dbReference>